<evidence type="ECO:0000256" key="5">
    <source>
        <dbReference type="ARBA" id="ARBA00022797"/>
    </source>
</evidence>
<dbReference type="Proteomes" id="UP001154114">
    <property type="component" value="Chromosome 25"/>
</dbReference>
<comment type="similarity">
    <text evidence="3">Belongs to the peptidase S33 family.</text>
</comment>
<evidence type="ECO:0000256" key="4">
    <source>
        <dbReference type="ARBA" id="ARBA00012091"/>
    </source>
</evidence>
<dbReference type="InterPro" id="IPR029058">
    <property type="entry name" value="AB_hydrolase_fold"/>
</dbReference>
<dbReference type="InterPro" id="IPR010497">
    <property type="entry name" value="Epoxide_hydro_N"/>
</dbReference>
<feature type="active site" description="Nucleophile" evidence="7">
    <location>
        <position position="226"/>
    </location>
</feature>
<comment type="subcellular location">
    <subcellularLocation>
        <location evidence="2">Microsome membrane</location>
        <topology evidence="2">Single-pass membrane protein</topology>
    </subcellularLocation>
</comment>
<keyword evidence="10" id="KW-1185">Reference proteome</keyword>
<dbReference type="PANTHER" id="PTHR21661:SF35">
    <property type="entry name" value="EPOXIDE HYDROLASE"/>
    <property type="match status" value="1"/>
</dbReference>
<gene>
    <name evidence="9" type="ORF">CINC_LOCUS8214</name>
</gene>
<accession>A0A9N8Q295</accession>
<evidence type="ECO:0000256" key="7">
    <source>
        <dbReference type="PIRSR" id="PIRSR001112-1"/>
    </source>
</evidence>
<evidence type="ECO:0000256" key="1">
    <source>
        <dbReference type="ARBA" id="ARBA00000221"/>
    </source>
</evidence>
<evidence type="ECO:0000256" key="6">
    <source>
        <dbReference type="ARBA" id="ARBA00022801"/>
    </source>
</evidence>
<organism evidence="9 10">
    <name type="scientific">Chrysodeixis includens</name>
    <name type="common">Soybean looper</name>
    <name type="synonym">Pseudoplusia includens</name>
    <dbReference type="NCBI Taxonomy" id="689277"/>
    <lineage>
        <taxon>Eukaryota</taxon>
        <taxon>Metazoa</taxon>
        <taxon>Ecdysozoa</taxon>
        <taxon>Arthropoda</taxon>
        <taxon>Hexapoda</taxon>
        <taxon>Insecta</taxon>
        <taxon>Pterygota</taxon>
        <taxon>Neoptera</taxon>
        <taxon>Endopterygota</taxon>
        <taxon>Lepidoptera</taxon>
        <taxon>Glossata</taxon>
        <taxon>Ditrysia</taxon>
        <taxon>Noctuoidea</taxon>
        <taxon>Noctuidae</taxon>
        <taxon>Plusiinae</taxon>
        <taxon>Chrysodeixis</taxon>
    </lineage>
</organism>
<dbReference type="Pfam" id="PF06441">
    <property type="entry name" value="EHN"/>
    <property type="match status" value="1"/>
</dbReference>
<dbReference type="OrthoDB" id="7130006at2759"/>
<dbReference type="PANTHER" id="PTHR21661">
    <property type="entry name" value="EPOXIDE HYDROLASE 1-RELATED"/>
    <property type="match status" value="1"/>
</dbReference>
<keyword evidence="5" id="KW-0058">Aromatic hydrocarbons catabolism</keyword>
<dbReference type="EC" id="3.3.2.9" evidence="4"/>
<dbReference type="EMBL" id="LR824028">
    <property type="protein sequence ID" value="CAD0205916.1"/>
    <property type="molecule type" value="Genomic_DNA"/>
</dbReference>
<proteinExistence type="inferred from homology"/>
<dbReference type="GO" id="GO:0097176">
    <property type="term" value="P:epoxide metabolic process"/>
    <property type="evidence" value="ECO:0007669"/>
    <property type="project" value="TreeGrafter"/>
</dbReference>
<feature type="active site" description="Proton donor" evidence="7">
    <location>
        <position position="373"/>
    </location>
</feature>
<reference evidence="9" key="1">
    <citation type="submission" date="2021-12" db="EMBL/GenBank/DDBJ databases">
        <authorList>
            <person name="King R."/>
        </authorList>
    </citation>
    <scope>NUCLEOTIDE SEQUENCE</scope>
</reference>
<dbReference type="AlphaFoldDB" id="A0A9N8Q295"/>
<dbReference type="GO" id="GO:0033961">
    <property type="term" value="F:cis-stilbene-oxide hydrolase activity"/>
    <property type="evidence" value="ECO:0007669"/>
    <property type="project" value="UniProtKB-EC"/>
</dbReference>
<keyword evidence="6" id="KW-0378">Hydrolase</keyword>
<evidence type="ECO:0000313" key="10">
    <source>
        <dbReference type="Proteomes" id="UP001154114"/>
    </source>
</evidence>
<evidence type="ECO:0000313" key="9">
    <source>
        <dbReference type="EMBL" id="CAD0205916.1"/>
    </source>
</evidence>
<evidence type="ECO:0000259" key="8">
    <source>
        <dbReference type="Pfam" id="PF06441"/>
    </source>
</evidence>
<dbReference type="InterPro" id="IPR000639">
    <property type="entry name" value="Epox_hydrolase-like"/>
</dbReference>
<evidence type="ECO:0000256" key="2">
    <source>
        <dbReference type="ARBA" id="ARBA00004111"/>
    </source>
</evidence>
<feature type="domain" description="Epoxide hydrolase N-terminal" evidence="8">
    <location>
        <begin position="51"/>
        <end position="160"/>
    </location>
</feature>
<dbReference type="PIRSF" id="PIRSF001112">
    <property type="entry name" value="Epoxide_hydrolase"/>
    <property type="match status" value="1"/>
</dbReference>
<dbReference type="PRINTS" id="PR00412">
    <property type="entry name" value="EPOXHYDRLASE"/>
</dbReference>
<dbReference type="InterPro" id="IPR016292">
    <property type="entry name" value="Epoxide_hydrolase"/>
</dbReference>
<dbReference type="Gene3D" id="3.40.50.1820">
    <property type="entry name" value="alpha/beta hydrolase"/>
    <property type="match status" value="2"/>
</dbReference>
<dbReference type="SUPFAM" id="SSF53474">
    <property type="entry name" value="alpha/beta-Hydrolases"/>
    <property type="match status" value="1"/>
</dbReference>
<comment type="catalytic activity">
    <reaction evidence="1">
        <text>1-(4-methoxyphenyl)-N-methyl-N-[(3-methyloxetan-3-yl)methyl]methanamine + H2O = 2-{[(4-methoxybenzyl)(methyl)amino]methyl}-2-methylpropane-1,3-diol</text>
        <dbReference type="Rhea" id="RHEA:55764"/>
        <dbReference type="ChEBI" id="CHEBI:15377"/>
        <dbReference type="ChEBI" id="CHEBI:139161"/>
        <dbReference type="ChEBI" id="CHEBI:139164"/>
        <dbReference type="EC" id="3.3.2.9"/>
    </reaction>
</comment>
<sequence length="506" mass="57439">MARLLFLVPVLAIVALPVYYLFLQGPPPLPDFDYNEWWGPESGRAKQDTSIRPFKISFGENKIKDLKDRLKRTRPLTPPLEGVGFEYGFNTNEINSWLKYWAEEYNFKERETFLNQFPQFKTNIQGLDIHFIRVTPKVPAGVQVVPMLLLHGWPGSVREFYEAIPLLTAVSKDRDFALEVIVPSLPGYGFSDAAVRPGLSAPHIGIIMRNLMNRLGYKRYYVQGGDWGSVVGTSLATFFPEEVLGYHSNIALVMSAKATIWQAIGSVFPSLIMDDLSLVDRIYPMSKTFSFQVRESGYMHIQASKPDTVGVALTDSPAGLLAYILEKFSTWTRSDLISKPNGGLDFRFTKDQLIDNLMMYWTSNSITTSVRLYAESFNIKVFGYQLDDIPTPIPTWFIQGKHEIAYIPPFIIKLKYPNIVNVTVVEDGGHFFAFELPEVFSEDVLKAVTAFRKLHKNLKYPNIVNVTVVEDGGHFFAFELPEVFSEDVLKAVTAFRKLHKNVKTDL</sequence>
<feature type="active site" description="Proton acceptor" evidence="7">
    <location>
        <position position="430"/>
    </location>
</feature>
<protein>
    <recommendedName>
        <fullName evidence="4">microsomal epoxide hydrolase</fullName>
        <ecNumber evidence="4">3.3.2.9</ecNumber>
    </recommendedName>
</protein>
<evidence type="ECO:0000256" key="3">
    <source>
        <dbReference type="ARBA" id="ARBA00010088"/>
    </source>
</evidence>
<name>A0A9N8Q295_CHRIL</name>